<dbReference type="InParanoid" id="G4YIW1"/>
<keyword evidence="2" id="KW-1185">Reference proteome</keyword>
<evidence type="ECO:0000313" key="1">
    <source>
        <dbReference type="EMBL" id="EGZ28784.1"/>
    </source>
</evidence>
<evidence type="ECO:0000313" key="2">
    <source>
        <dbReference type="Proteomes" id="UP000002640"/>
    </source>
</evidence>
<dbReference type="EMBL" id="JH159151">
    <property type="protein sequence ID" value="EGZ28784.1"/>
    <property type="molecule type" value="Genomic_DNA"/>
</dbReference>
<dbReference type="OMA" id="WLAIDEM"/>
<dbReference type="RefSeq" id="XP_009516059.1">
    <property type="nucleotide sequence ID" value="XM_009517764.1"/>
</dbReference>
<dbReference type="InterPro" id="IPR027417">
    <property type="entry name" value="P-loop_NTPase"/>
</dbReference>
<dbReference type="SUPFAM" id="SSF52540">
    <property type="entry name" value="P-loop containing nucleoside triphosphate hydrolases"/>
    <property type="match status" value="1"/>
</dbReference>
<dbReference type="GeneID" id="20644784"/>
<sequence>MPPAKRAKADRVEVPYQKPVPEEFYLVPMETIDKYQKLQAAFLSRTIAPLCLLYGPRQFGKTTIGHRLRTLLAAVPSIRAIYMSLTPSDVKTEEDFWLALSITVGEETRSSKEFDIIFSRHKKSLWLAIDEMDNMFQNEELTSNFMETLRGWQPRKYFLGFLGLGSHDLLNMHMKLKGGSSASPFNLGEVFQAKPFSKKQMKGYFKQIQARYPFRKSTRQAIMAY</sequence>
<protein>
    <recommendedName>
        <fullName evidence="3">AAA+ ATPase domain-containing protein</fullName>
    </recommendedName>
</protein>
<dbReference type="AlphaFoldDB" id="G4YIW1"/>
<name>G4YIW1_PHYSP</name>
<dbReference type="Gene3D" id="3.40.50.300">
    <property type="entry name" value="P-loop containing nucleotide triphosphate hydrolases"/>
    <property type="match status" value="1"/>
</dbReference>
<dbReference type="Proteomes" id="UP000002640">
    <property type="component" value="Unassembled WGS sequence"/>
</dbReference>
<dbReference type="KEGG" id="psoj:PHYSODRAFT_322409"/>
<reference evidence="1 2" key="1">
    <citation type="journal article" date="2006" name="Science">
        <title>Phytophthora genome sequences uncover evolutionary origins and mechanisms of pathogenesis.</title>
        <authorList>
            <person name="Tyler B.M."/>
            <person name="Tripathy S."/>
            <person name="Zhang X."/>
            <person name="Dehal P."/>
            <person name="Jiang R.H."/>
            <person name="Aerts A."/>
            <person name="Arredondo F.D."/>
            <person name="Baxter L."/>
            <person name="Bensasson D."/>
            <person name="Beynon J.L."/>
            <person name="Chapman J."/>
            <person name="Damasceno C.M."/>
            <person name="Dorrance A.E."/>
            <person name="Dou D."/>
            <person name="Dickerman A.W."/>
            <person name="Dubchak I.L."/>
            <person name="Garbelotto M."/>
            <person name="Gijzen M."/>
            <person name="Gordon S.G."/>
            <person name="Govers F."/>
            <person name="Grunwald N.J."/>
            <person name="Huang W."/>
            <person name="Ivors K.L."/>
            <person name="Jones R.W."/>
            <person name="Kamoun S."/>
            <person name="Krampis K."/>
            <person name="Lamour K.H."/>
            <person name="Lee M.K."/>
            <person name="McDonald W.H."/>
            <person name="Medina M."/>
            <person name="Meijer H.J."/>
            <person name="Nordberg E.K."/>
            <person name="Maclean D.J."/>
            <person name="Ospina-Giraldo M.D."/>
            <person name="Morris P.F."/>
            <person name="Phuntumart V."/>
            <person name="Putnam N.H."/>
            <person name="Rash S."/>
            <person name="Rose J.K."/>
            <person name="Sakihama Y."/>
            <person name="Salamov A.A."/>
            <person name="Savidor A."/>
            <person name="Scheuring C.F."/>
            <person name="Smith B.M."/>
            <person name="Sobral B.W."/>
            <person name="Terry A."/>
            <person name="Torto-Alalibo T.A."/>
            <person name="Win J."/>
            <person name="Xu Z."/>
            <person name="Zhang H."/>
            <person name="Grigoriev I.V."/>
            <person name="Rokhsar D.S."/>
            <person name="Boore J.L."/>
        </authorList>
    </citation>
    <scope>NUCLEOTIDE SEQUENCE [LARGE SCALE GENOMIC DNA]</scope>
    <source>
        <strain evidence="1 2">P6497</strain>
    </source>
</reference>
<gene>
    <name evidence="1" type="ORF">PHYSODRAFT_322409</name>
</gene>
<proteinExistence type="predicted"/>
<dbReference type="SMR" id="G4YIW1"/>
<organism evidence="1 2">
    <name type="scientific">Phytophthora sojae (strain P6497)</name>
    <name type="common">Soybean stem and root rot agent</name>
    <name type="synonym">Phytophthora megasperma f. sp. glycines</name>
    <dbReference type="NCBI Taxonomy" id="1094619"/>
    <lineage>
        <taxon>Eukaryota</taxon>
        <taxon>Sar</taxon>
        <taxon>Stramenopiles</taxon>
        <taxon>Oomycota</taxon>
        <taxon>Peronosporomycetes</taxon>
        <taxon>Peronosporales</taxon>
        <taxon>Peronosporaceae</taxon>
        <taxon>Phytophthora</taxon>
    </lineage>
</organism>
<evidence type="ECO:0008006" key="3">
    <source>
        <dbReference type="Google" id="ProtNLM"/>
    </source>
</evidence>
<accession>G4YIW1</accession>